<dbReference type="InterPro" id="IPR037053">
    <property type="entry name" value="Phage_tail_collar_dom_sf"/>
</dbReference>
<dbReference type="RefSeq" id="WP_006209826.1">
    <property type="nucleotide sequence ID" value="NZ_CP147845.1"/>
</dbReference>
<dbReference type="Gene3D" id="3.90.1340.10">
    <property type="entry name" value="Phage tail collar domain"/>
    <property type="match status" value="1"/>
</dbReference>
<dbReference type="EMBL" id="LWMH01000001">
    <property type="protein sequence ID" value="KZS48409.1"/>
    <property type="molecule type" value="Genomic_DNA"/>
</dbReference>
<organism evidence="2 3">
    <name type="scientific">Paenibacillus glucanolyticus</name>
    <dbReference type="NCBI Taxonomy" id="59843"/>
    <lineage>
        <taxon>Bacteria</taxon>
        <taxon>Bacillati</taxon>
        <taxon>Bacillota</taxon>
        <taxon>Bacilli</taxon>
        <taxon>Bacillales</taxon>
        <taxon>Paenibacillaceae</taxon>
        <taxon>Paenibacillus</taxon>
    </lineage>
</organism>
<dbReference type="GeneID" id="97556059"/>
<dbReference type="STRING" id="59843.A3958_21085"/>
<evidence type="ECO:0000313" key="2">
    <source>
        <dbReference type="EMBL" id="KZS48409.1"/>
    </source>
</evidence>
<gene>
    <name evidence="2" type="ORF">AWU65_21960</name>
</gene>
<sequence>MSEPFLGEIRLFANNYAPRNWAFCEGQILSINSNPALFSLLGTVYGGNGVSTFALPDYRGRVPIHVSQTIPLGSAQGEASHTLTSNEMPIHTHQAVASQTNPTMASPLNNVWAAVPNSFGSSVGQNPMNSGSLSTAGGSQAHNNMQPYTVLNYAIAIEGIFPSRN</sequence>
<feature type="domain" description="Phage tail collar" evidence="1">
    <location>
        <begin position="7"/>
        <end position="63"/>
    </location>
</feature>
<dbReference type="Pfam" id="PF07484">
    <property type="entry name" value="Collar"/>
    <property type="match status" value="1"/>
</dbReference>
<dbReference type="SUPFAM" id="SSF88874">
    <property type="entry name" value="Receptor-binding domain of short tail fibre protein gp12"/>
    <property type="match status" value="1"/>
</dbReference>
<name>A0A163LS67_9BACL</name>
<evidence type="ECO:0000259" key="1">
    <source>
        <dbReference type="Pfam" id="PF07484"/>
    </source>
</evidence>
<keyword evidence="3" id="KW-1185">Reference proteome</keyword>
<comment type="caution">
    <text evidence="2">The sequence shown here is derived from an EMBL/GenBank/DDBJ whole genome shotgun (WGS) entry which is preliminary data.</text>
</comment>
<dbReference type="AlphaFoldDB" id="A0A163LS67"/>
<dbReference type="Proteomes" id="UP000076796">
    <property type="component" value="Unassembled WGS sequence"/>
</dbReference>
<dbReference type="InterPro" id="IPR011083">
    <property type="entry name" value="Phage_tail_collar_dom"/>
</dbReference>
<proteinExistence type="predicted"/>
<evidence type="ECO:0000313" key="3">
    <source>
        <dbReference type="Proteomes" id="UP000076796"/>
    </source>
</evidence>
<reference evidence="2" key="1">
    <citation type="journal article" date="2016" name="Genome Announc.">
        <title>Draft genomes of two strains of Paenibacillus glucanolyticus with capability to degrade lignocellulose.</title>
        <authorList>
            <person name="Mathews S.L."/>
            <person name="Pawlak J."/>
            <person name="Grunden A.M."/>
        </authorList>
    </citation>
    <scope>NUCLEOTIDE SEQUENCE [LARGE SCALE GENOMIC DNA]</scope>
    <source>
        <strain evidence="2">SLM1</strain>
    </source>
</reference>
<dbReference type="OrthoDB" id="9810174at2"/>
<protein>
    <submittedName>
        <fullName evidence="2">Phage tail protein</fullName>
    </submittedName>
</protein>
<accession>A0A163LS67</accession>